<dbReference type="EMBL" id="MEHK01000001">
    <property type="protein sequence ID" value="OEJ34644.1"/>
    <property type="molecule type" value="Genomic_DNA"/>
</dbReference>
<feature type="region of interest" description="Disordered" evidence="1">
    <location>
        <begin position="1"/>
        <end position="24"/>
    </location>
</feature>
<name>A0A1E5PYF7_9ACTN</name>
<dbReference type="AlphaFoldDB" id="A0A1E5PYF7"/>
<evidence type="ECO:0000259" key="2">
    <source>
        <dbReference type="Pfam" id="PF09348"/>
    </source>
</evidence>
<dbReference type="Proteomes" id="UP000095705">
    <property type="component" value="Unassembled WGS sequence"/>
</dbReference>
<evidence type="ECO:0000256" key="1">
    <source>
        <dbReference type="SAM" id="MobiDB-lite"/>
    </source>
</evidence>
<dbReference type="Pfam" id="PF09348">
    <property type="entry name" value="DUF1990"/>
    <property type="match status" value="1"/>
</dbReference>
<dbReference type="PIRSF" id="PIRSF010260">
    <property type="entry name" value="UCP010260"/>
    <property type="match status" value="1"/>
</dbReference>
<organism evidence="3 4">
    <name type="scientific">Streptomyces subrutilus</name>
    <dbReference type="NCBI Taxonomy" id="36818"/>
    <lineage>
        <taxon>Bacteria</taxon>
        <taxon>Bacillati</taxon>
        <taxon>Actinomycetota</taxon>
        <taxon>Actinomycetes</taxon>
        <taxon>Kitasatosporales</taxon>
        <taxon>Streptomycetaceae</taxon>
        <taxon>Streptomyces</taxon>
    </lineage>
</organism>
<dbReference type="InterPro" id="IPR014457">
    <property type="entry name" value="UCP010260"/>
</dbReference>
<dbReference type="PANTHER" id="PTHR34202">
    <property type="entry name" value="UPF0548 PROTEIN"/>
    <property type="match status" value="1"/>
</dbReference>
<feature type="domain" description="DUF1990" evidence="2">
    <location>
        <begin position="13"/>
        <end position="168"/>
    </location>
</feature>
<dbReference type="RefSeq" id="WP_069922835.1">
    <property type="nucleotide sequence ID" value="NZ_MEHK01000001.1"/>
</dbReference>
<keyword evidence="4" id="KW-1185">Reference proteome</keyword>
<reference evidence="3 4" key="1">
    <citation type="submission" date="2016-08" db="EMBL/GenBank/DDBJ databases">
        <title>The complete genome of Streptomyces subrutilus 10-1-1.</title>
        <authorList>
            <person name="Chen X."/>
        </authorList>
    </citation>
    <scope>NUCLEOTIDE SEQUENCE [LARGE SCALE GENOMIC DNA]</scope>
    <source>
        <strain evidence="3 4">10-1-1</strain>
    </source>
</reference>
<comment type="caution">
    <text evidence="3">The sequence shown here is derived from an EMBL/GenBank/DDBJ whole genome shotgun (WGS) entry which is preliminary data.</text>
</comment>
<protein>
    <recommendedName>
        <fullName evidence="2">DUF1990 domain-containing protein</fullName>
    </recommendedName>
</protein>
<evidence type="ECO:0000313" key="3">
    <source>
        <dbReference type="EMBL" id="OEJ34644.1"/>
    </source>
</evidence>
<dbReference type="PANTHER" id="PTHR34202:SF1">
    <property type="entry name" value="UPF0548 PROTEIN"/>
    <property type="match status" value="1"/>
</dbReference>
<evidence type="ECO:0000313" key="4">
    <source>
        <dbReference type="Proteomes" id="UP000095705"/>
    </source>
</evidence>
<accession>A0A1E5PYF7</accession>
<dbReference type="InterPro" id="IPR018960">
    <property type="entry name" value="DUF1990"/>
</dbReference>
<sequence>MNRLTSAARDGLSYPDRGATARRPLPAGYHHLHHRTRVGRGRAAFEAAGVAVTTFQAHRTSGMLVRADAGAVRPGGRVVVGIGWGPLRISAPCEVVWTAYEPTRVGFAYGTLAGHPESGEESFVVELDADGTVWFTVTAFSRPAGWYTRLAGPVVPVLQRSYARWLGRHVRRLAAAA</sequence>
<gene>
    <name evidence="3" type="ORF">BGK67_27860</name>
</gene>
<proteinExistence type="predicted"/>
<dbReference type="OrthoDB" id="120660at2"/>
<dbReference type="STRING" id="36818.BGK67_27860"/>